<evidence type="ECO:0000313" key="3">
    <source>
        <dbReference type="Proteomes" id="UP001157974"/>
    </source>
</evidence>
<name>A0AAV8ULU7_9RHOD</name>
<protein>
    <recommendedName>
        <fullName evidence="1">DUF1995 domain-containing protein</fullName>
    </recommendedName>
</protein>
<organism evidence="2 3">
    <name type="scientific">Rhodosorus marinus</name>
    <dbReference type="NCBI Taxonomy" id="101924"/>
    <lineage>
        <taxon>Eukaryota</taxon>
        <taxon>Rhodophyta</taxon>
        <taxon>Stylonematophyceae</taxon>
        <taxon>Stylonematales</taxon>
        <taxon>Stylonemataceae</taxon>
        <taxon>Rhodosorus</taxon>
    </lineage>
</organism>
<sequence length="275" mass="31442">MDNTEAFACFVPSARWGRSGIVRSRTCVVRCSGDLIPQSHAEVLSGIEKSIKVAMSDGMKLLEVQFPPTATAAASAALNETMDANRRHTRELIRGFTMEYSGRLSVAFPDKGEAVLAQRSWRVDEGEDRFYISTIEAAPRDPNAELFFVLNPGFNVDEYINLENFDDEKRTVVVINGELDRIRGGYYPRIFYPKLHKVAERSLRKFVPIYFFKSYPNRGTLLRSYPGPWRLFYTSGQGEITCLIESEERPSYQEMERILRKAADDERLSSYDDEM</sequence>
<evidence type="ECO:0000259" key="1">
    <source>
        <dbReference type="Pfam" id="PF09353"/>
    </source>
</evidence>
<dbReference type="PANTHER" id="PTHR34051:SF2">
    <property type="entry name" value="PROTEIN LPA3"/>
    <property type="match status" value="1"/>
</dbReference>
<gene>
    <name evidence="2" type="ORF">NDN08_006486</name>
</gene>
<accession>A0AAV8ULU7</accession>
<dbReference type="AlphaFoldDB" id="A0AAV8ULU7"/>
<dbReference type="InterPro" id="IPR018962">
    <property type="entry name" value="DUF1995"/>
</dbReference>
<dbReference type="Pfam" id="PF09353">
    <property type="entry name" value="DUF1995"/>
    <property type="match status" value="1"/>
</dbReference>
<evidence type="ECO:0000313" key="2">
    <source>
        <dbReference type="EMBL" id="KAJ8902078.1"/>
    </source>
</evidence>
<dbReference type="InterPro" id="IPR044687">
    <property type="entry name" value="LPA3"/>
</dbReference>
<keyword evidence="3" id="KW-1185">Reference proteome</keyword>
<dbReference type="EMBL" id="JAMWBK010000009">
    <property type="protein sequence ID" value="KAJ8902078.1"/>
    <property type="molecule type" value="Genomic_DNA"/>
</dbReference>
<dbReference type="PANTHER" id="PTHR34051">
    <property type="entry name" value="PROTEIN LOW PSII ACCUMULATION 3, CHLOROPLASTIC"/>
    <property type="match status" value="1"/>
</dbReference>
<proteinExistence type="predicted"/>
<comment type="caution">
    <text evidence="2">The sequence shown here is derived from an EMBL/GenBank/DDBJ whole genome shotgun (WGS) entry which is preliminary data.</text>
</comment>
<feature type="domain" description="DUF1995" evidence="1">
    <location>
        <begin position="37"/>
        <end position="256"/>
    </location>
</feature>
<dbReference type="Proteomes" id="UP001157974">
    <property type="component" value="Unassembled WGS sequence"/>
</dbReference>
<reference evidence="2 3" key="1">
    <citation type="journal article" date="2023" name="Nat. Commun.">
        <title>Origin of minicircular mitochondrial genomes in red algae.</title>
        <authorList>
            <person name="Lee Y."/>
            <person name="Cho C.H."/>
            <person name="Lee Y.M."/>
            <person name="Park S.I."/>
            <person name="Yang J.H."/>
            <person name="West J.A."/>
            <person name="Bhattacharya D."/>
            <person name="Yoon H.S."/>
        </authorList>
    </citation>
    <scope>NUCLEOTIDE SEQUENCE [LARGE SCALE GENOMIC DNA]</scope>
    <source>
        <strain evidence="2 3">CCMP1338</strain>
        <tissue evidence="2">Whole cell</tissue>
    </source>
</reference>